<organism evidence="2 3">
    <name type="scientific">Periconia macrospinosa</name>
    <dbReference type="NCBI Taxonomy" id="97972"/>
    <lineage>
        <taxon>Eukaryota</taxon>
        <taxon>Fungi</taxon>
        <taxon>Dikarya</taxon>
        <taxon>Ascomycota</taxon>
        <taxon>Pezizomycotina</taxon>
        <taxon>Dothideomycetes</taxon>
        <taxon>Pleosporomycetidae</taxon>
        <taxon>Pleosporales</taxon>
        <taxon>Massarineae</taxon>
        <taxon>Periconiaceae</taxon>
        <taxon>Periconia</taxon>
    </lineage>
</organism>
<dbReference type="InterPro" id="IPR024079">
    <property type="entry name" value="MetalloPept_cat_dom_sf"/>
</dbReference>
<proteinExistence type="predicted"/>
<keyword evidence="1" id="KW-0732">Signal</keyword>
<dbReference type="EMBL" id="KZ806172">
    <property type="protein sequence ID" value="PVH90654.1"/>
    <property type="molecule type" value="Genomic_DNA"/>
</dbReference>
<keyword evidence="3" id="KW-1185">Reference proteome</keyword>
<evidence type="ECO:0000313" key="2">
    <source>
        <dbReference type="EMBL" id="PVH90654.1"/>
    </source>
</evidence>
<gene>
    <name evidence="2" type="ORF">DM02DRAFT_419057</name>
</gene>
<dbReference type="SUPFAM" id="SSF55486">
    <property type="entry name" value="Metalloproteases ('zincins'), catalytic domain"/>
    <property type="match status" value="1"/>
</dbReference>
<evidence type="ECO:0000256" key="1">
    <source>
        <dbReference type="SAM" id="SignalP"/>
    </source>
</evidence>
<name>A0A2V1CYU3_9PLEO</name>
<sequence length="314" mass="36139">MYTSIILLCALHFASIWATPVSSPEVLVPREFKEQRMDYKFSDLTNEFKGIDWRMVFRTEDCNDTQLDRIIKVTRNAASMLGVVDKATNGVLEYSEAWKAYFGFDLVAWQSSQTLRNQSIQLQRNIQLASKYAKAGRGGVKGEKVRTKVTFTCQYQSSCFKNAGAVAVRPRATHDLQGRIVFCPPFFDKKTKTLDDVLKTPKLASEVFEMNKLAERILIHEFMHVEKFGFAEHIGDVTAKLHENDRTIVPVYGESRCYEYARRYDRKPNPDVILNADNYAWFLLVSQVRAKRRGNWLVYFIDVCACLPELSARN</sequence>
<reference evidence="2 3" key="1">
    <citation type="journal article" date="2018" name="Sci. Rep.">
        <title>Comparative genomics provides insights into the lifestyle and reveals functional heterogeneity of dark septate endophytic fungi.</title>
        <authorList>
            <person name="Knapp D.G."/>
            <person name="Nemeth J.B."/>
            <person name="Barry K."/>
            <person name="Hainaut M."/>
            <person name="Henrissat B."/>
            <person name="Johnson J."/>
            <person name="Kuo A."/>
            <person name="Lim J.H.P."/>
            <person name="Lipzen A."/>
            <person name="Nolan M."/>
            <person name="Ohm R.A."/>
            <person name="Tamas L."/>
            <person name="Grigoriev I.V."/>
            <person name="Spatafora J.W."/>
            <person name="Nagy L.G."/>
            <person name="Kovacs G.M."/>
        </authorList>
    </citation>
    <scope>NUCLEOTIDE SEQUENCE [LARGE SCALE GENOMIC DNA]</scope>
    <source>
        <strain evidence="2 3">DSE2036</strain>
    </source>
</reference>
<dbReference type="Gene3D" id="3.40.390.10">
    <property type="entry name" value="Collagenase (Catalytic Domain)"/>
    <property type="match status" value="1"/>
</dbReference>
<protein>
    <recommendedName>
        <fullName evidence="4">Lysine-specific metallo-endopeptidase domain-containing protein</fullName>
    </recommendedName>
</protein>
<feature type="signal peptide" evidence="1">
    <location>
        <begin position="1"/>
        <end position="18"/>
    </location>
</feature>
<feature type="chain" id="PRO_5016058766" description="Lysine-specific metallo-endopeptidase domain-containing protein" evidence="1">
    <location>
        <begin position="19"/>
        <end position="314"/>
    </location>
</feature>
<accession>A0A2V1CYU3</accession>
<dbReference type="AlphaFoldDB" id="A0A2V1CYU3"/>
<dbReference type="STRING" id="97972.A0A2V1CYU3"/>
<dbReference type="Proteomes" id="UP000244855">
    <property type="component" value="Unassembled WGS sequence"/>
</dbReference>
<evidence type="ECO:0008006" key="4">
    <source>
        <dbReference type="Google" id="ProtNLM"/>
    </source>
</evidence>
<dbReference type="GO" id="GO:0008237">
    <property type="term" value="F:metallopeptidase activity"/>
    <property type="evidence" value="ECO:0007669"/>
    <property type="project" value="InterPro"/>
</dbReference>
<dbReference type="OrthoDB" id="3798277at2759"/>
<evidence type="ECO:0000313" key="3">
    <source>
        <dbReference type="Proteomes" id="UP000244855"/>
    </source>
</evidence>